<sequence length="288" mass="33067">MMRSHCRHHHYLFNWSSSGRFAKFIIHADEDLHTRPYIELLCETICKSGVLNRLLEVQKLDNYDIEGVMHAYYNIKSKPCPVYSELDLVESSKKWSELHYLSTEESLGIVRNFLVAATVKDCSLIFCFKRRKDGESDSLGDSAILSSNNQVLFIDLDLKPLEKVDYYYRCHQRLLPYIGNKIIVSAELRCSKCMMKVMKSVAGLEGISSIALDPLKSTVTVIGEADPVKIIKKVRKCRKCAYIMSIGPPKDEKKDDKKDIIPQTPKTCQKCDVWYVMSEENPNYCSIM</sequence>
<dbReference type="EMBL" id="CM042883">
    <property type="protein sequence ID" value="KAI4374968.1"/>
    <property type="molecule type" value="Genomic_DNA"/>
</dbReference>
<evidence type="ECO:0000313" key="1">
    <source>
        <dbReference type="EMBL" id="KAI4374968.1"/>
    </source>
</evidence>
<protein>
    <submittedName>
        <fullName evidence="1">Uncharacterized protein</fullName>
    </submittedName>
</protein>
<accession>A0ACB9R7S7</accession>
<reference evidence="2" key="1">
    <citation type="journal article" date="2023" name="Front. Plant Sci.">
        <title>Chromosomal-level genome assembly of Melastoma candidum provides insights into trichome evolution.</title>
        <authorList>
            <person name="Zhong Y."/>
            <person name="Wu W."/>
            <person name="Sun C."/>
            <person name="Zou P."/>
            <person name="Liu Y."/>
            <person name="Dai S."/>
            <person name="Zhou R."/>
        </authorList>
    </citation>
    <scope>NUCLEOTIDE SEQUENCE [LARGE SCALE GENOMIC DNA]</scope>
</reference>
<gene>
    <name evidence="1" type="ORF">MLD38_012897</name>
</gene>
<dbReference type="Proteomes" id="UP001057402">
    <property type="component" value="Chromosome 4"/>
</dbReference>
<evidence type="ECO:0000313" key="2">
    <source>
        <dbReference type="Proteomes" id="UP001057402"/>
    </source>
</evidence>
<proteinExistence type="predicted"/>
<organism evidence="1 2">
    <name type="scientific">Melastoma candidum</name>
    <dbReference type="NCBI Taxonomy" id="119954"/>
    <lineage>
        <taxon>Eukaryota</taxon>
        <taxon>Viridiplantae</taxon>
        <taxon>Streptophyta</taxon>
        <taxon>Embryophyta</taxon>
        <taxon>Tracheophyta</taxon>
        <taxon>Spermatophyta</taxon>
        <taxon>Magnoliopsida</taxon>
        <taxon>eudicotyledons</taxon>
        <taxon>Gunneridae</taxon>
        <taxon>Pentapetalae</taxon>
        <taxon>rosids</taxon>
        <taxon>malvids</taxon>
        <taxon>Myrtales</taxon>
        <taxon>Melastomataceae</taxon>
        <taxon>Melastomatoideae</taxon>
        <taxon>Melastomateae</taxon>
        <taxon>Melastoma</taxon>
    </lineage>
</organism>
<comment type="caution">
    <text evidence="1">The sequence shown here is derived from an EMBL/GenBank/DDBJ whole genome shotgun (WGS) entry which is preliminary data.</text>
</comment>
<keyword evidence="2" id="KW-1185">Reference proteome</keyword>
<name>A0ACB9R7S7_9MYRT</name>